<feature type="domain" description="Homing endonuclease LAGLIDADG" evidence="1">
    <location>
        <begin position="9"/>
        <end position="113"/>
    </location>
</feature>
<dbReference type="Proteomes" id="UP000176504">
    <property type="component" value="Unassembled WGS sequence"/>
</dbReference>
<dbReference type="Pfam" id="PF00961">
    <property type="entry name" value="LAGLIDADG_1"/>
    <property type="match status" value="1"/>
</dbReference>
<organism evidence="2 3">
    <name type="scientific">candidate division WWE3 bacterium RIFCSPLOWO2_01_FULL_41_18</name>
    <dbReference type="NCBI Taxonomy" id="1802625"/>
    <lineage>
        <taxon>Bacteria</taxon>
        <taxon>Katanobacteria</taxon>
    </lineage>
</organism>
<dbReference type="PANTHER" id="PTHR36181">
    <property type="entry name" value="INTRON-ENCODED ENDONUCLEASE AI3-RELATED"/>
    <property type="match status" value="1"/>
</dbReference>
<dbReference type="InterPro" id="IPR051289">
    <property type="entry name" value="LAGLIDADG_Endonuclease"/>
</dbReference>
<evidence type="ECO:0000313" key="2">
    <source>
        <dbReference type="EMBL" id="OGC55720.1"/>
    </source>
</evidence>
<evidence type="ECO:0000313" key="3">
    <source>
        <dbReference type="Proteomes" id="UP000176504"/>
    </source>
</evidence>
<dbReference type="PANTHER" id="PTHR36181:SF4">
    <property type="entry name" value="LAGLIDADG ENDONUCLEASE"/>
    <property type="match status" value="1"/>
</dbReference>
<reference evidence="2 3" key="1">
    <citation type="journal article" date="2016" name="Nat. Commun.">
        <title>Thousands of microbial genomes shed light on interconnected biogeochemical processes in an aquifer system.</title>
        <authorList>
            <person name="Anantharaman K."/>
            <person name="Brown C.T."/>
            <person name="Hug L.A."/>
            <person name="Sharon I."/>
            <person name="Castelle C.J."/>
            <person name="Probst A.J."/>
            <person name="Thomas B.C."/>
            <person name="Singh A."/>
            <person name="Wilkins M.J."/>
            <person name="Karaoz U."/>
            <person name="Brodie E.L."/>
            <person name="Williams K.H."/>
            <person name="Hubbard S.S."/>
            <person name="Banfield J.F."/>
        </authorList>
    </citation>
    <scope>NUCLEOTIDE SEQUENCE [LARGE SCALE GENOMIC DNA]</scope>
</reference>
<dbReference type="InterPro" id="IPR004860">
    <property type="entry name" value="LAGLIDADG_dom"/>
</dbReference>
<dbReference type="Gene3D" id="3.10.28.10">
    <property type="entry name" value="Homing endonucleases"/>
    <property type="match status" value="1"/>
</dbReference>
<gene>
    <name evidence="2" type="ORF">A3A78_01620</name>
</gene>
<comment type="caution">
    <text evidence="2">The sequence shown here is derived from an EMBL/GenBank/DDBJ whole genome shotgun (WGS) entry which is preliminary data.</text>
</comment>
<sequence length="161" mass="18277">MINIPDSYFSGFVDGEGCFYVGIVPSKFNKNGFQIITEFHVSQNPRGRIVLDQLKNRLGCGYIKPNHKASTDDVSLVLVVKDNKDLKEKVIPFFLKNPLISGKYQDFLKFKETVELISQGEHLTDQGFKLILDLAYSMNTTHRRIPKGVILSRLKSSQAIR</sequence>
<dbReference type="GO" id="GO:0004519">
    <property type="term" value="F:endonuclease activity"/>
    <property type="evidence" value="ECO:0007669"/>
    <property type="project" value="InterPro"/>
</dbReference>
<dbReference type="SUPFAM" id="SSF55608">
    <property type="entry name" value="Homing endonucleases"/>
    <property type="match status" value="1"/>
</dbReference>
<dbReference type="AlphaFoldDB" id="A0A1F4VFJ7"/>
<proteinExistence type="predicted"/>
<dbReference type="EMBL" id="MEVI01000001">
    <property type="protein sequence ID" value="OGC55720.1"/>
    <property type="molecule type" value="Genomic_DNA"/>
</dbReference>
<dbReference type="InterPro" id="IPR027434">
    <property type="entry name" value="Homing_endonucl"/>
</dbReference>
<evidence type="ECO:0000259" key="1">
    <source>
        <dbReference type="Pfam" id="PF00961"/>
    </source>
</evidence>
<accession>A0A1F4VFJ7</accession>
<protein>
    <recommendedName>
        <fullName evidence="1">Homing endonuclease LAGLIDADG domain-containing protein</fullName>
    </recommendedName>
</protein>
<name>A0A1F4VFJ7_UNCKA</name>